<dbReference type="AlphaFoldDB" id="A0A9Q3CD17"/>
<sequence length="185" mass="20880">MVIKYLRLDWLFQVIKGLETTIRVWNSPLLSHSNLIYSFQPAERIKTSGTFEKGLHVTWTKTFQVSLVNSYANFSSLSEGAAGVSLTENLLKSSKTFSSSTALAQLGTRHGLILLFGPKSSPLMTQPKSDFPVKAISVVQKGKWSLGQTKSKYDIPAYLRRYWRTNSDRNAKRPTCESCNEYQHP</sequence>
<comment type="caution">
    <text evidence="1">The sequence shown here is derived from an EMBL/GenBank/DDBJ whole genome shotgun (WGS) entry which is preliminary data.</text>
</comment>
<dbReference type="EMBL" id="AVOT02006390">
    <property type="protein sequence ID" value="MBW0481432.1"/>
    <property type="molecule type" value="Genomic_DNA"/>
</dbReference>
<evidence type="ECO:0000313" key="2">
    <source>
        <dbReference type="Proteomes" id="UP000765509"/>
    </source>
</evidence>
<organism evidence="1 2">
    <name type="scientific">Austropuccinia psidii MF-1</name>
    <dbReference type="NCBI Taxonomy" id="1389203"/>
    <lineage>
        <taxon>Eukaryota</taxon>
        <taxon>Fungi</taxon>
        <taxon>Dikarya</taxon>
        <taxon>Basidiomycota</taxon>
        <taxon>Pucciniomycotina</taxon>
        <taxon>Pucciniomycetes</taxon>
        <taxon>Pucciniales</taxon>
        <taxon>Sphaerophragmiaceae</taxon>
        <taxon>Austropuccinia</taxon>
    </lineage>
</organism>
<dbReference type="Proteomes" id="UP000765509">
    <property type="component" value="Unassembled WGS sequence"/>
</dbReference>
<keyword evidence="2" id="KW-1185">Reference proteome</keyword>
<evidence type="ECO:0000313" key="1">
    <source>
        <dbReference type="EMBL" id="MBW0481432.1"/>
    </source>
</evidence>
<reference evidence="1" key="1">
    <citation type="submission" date="2021-03" db="EMBL/GenBank/DDBJ databases">
        <title>Draft genome sequence of rust myrtle Austropuccinia psidii MF-1, a brazilian biotype.</title>
        <authorList>
            <person name="Quecine M.C."/>
            <person name="Pachon D.M.R."/>
            <person name="Bonatelli M.L."/>
            <person name="Correr F.H."/>
            <person name="Franceschini L.M."/>
            <person name="Leite T.F."/>
            <person name="Margarido G.R.A."/>
            <person name="Almeida C.A."/>
            <person name="Ferrarezi J.A."/>
            <person name="Labate C.A."/>
        </authorList>
    </citation>
    <scope>NUCLEOTIDE SEQUENCE</scope>
    <source>
        <strain evidence="1">MF-1</strain>
    </source>
</reference>
<proteinExistence type="predicted"/>
<accession>A0A9Q3CD17</accession>
<gene>
    <name evidence="1" type="ORF">O181_021147</name>
</gene>
<protein>
    <submittedName>
        <fullName evidence="1">Uncharacterized protein</fullName>
    </submittedName>
</protein>
<name>A0A9Q3CD17_9BASI</name>